<protein>
    <submittedName>
        <fullName evidence="2">Lysophospholipase L1-like esterase</fullName>
    </submittedName>
</protein>
<reference evidence="2 3" key="1">
    <citation type="submission" date="2020-08" db="EMBL/GenBank/DDBJ databases">
        <title>Genomic Encyclopedia of Type Strains, Phase IV (KMG-IV): sequencing the most valuable type-strain genomes for metagenomic binning, comparative biology and taxonomic classification.</title>
        <authorList>
            <person name="Goeker M."/>
        </authorList>
    </citation>
    <scope>NUCLEOTIDE SEQUENCE [LARGE SCALE GENOMIC DNA]</scope>
    <source>
        <strain evidence="2 3">DSM 4737</strain>
    </source>
</reference>
<dbReference type="Pfam" id="PF13472">
    <property type="entry name" value="Lipase_GDSL_2"/>
    <property type="match status" value="1"/>
</dbReference>
<organism evidence="2 3">
    <name type="scientific">Brevundimonas variabilis</name>
    <dbReference type="NCBI Taxonomy" id="74312"/>
    <lineage>
        <taxon>Bacteria</taxon>
        <taxon>Pseudomonadati</taxon>
        <taxon>Pseudomonadota</taxon>
        <taxon>Alphaproteobacteria</taxon>
        <taxon>Caulobacterales</taxon>
        <taxon>Caulobacteraceae</taxon>
        <taxon>Brevundimonas</taxon>
    </lineage>
</organism>
<dbReference type="AlphaFoldDB" id="A0A7W9CL39"/>
<gene>
    <name evidence="2" type="ORF">GGR13_003044</name>
</gene>
<keyword evidence="3" id="KW-1185">Reference proteome</keyword>
<proteinExistence type="predicted"/>
<comment type="caution">
    <text evidence="2">The sequence shown here is derived from an EMBL/GenBank/DDBJ whole genome shotgun (WGS) entry which is preliminary data.</text>
</comment>
<dbReference type="InterPro" id="IPR036514">
    <property type="entry name" value="SGNH_hydro_sf"/>
</dbReference>
<evidence type="ECO:0000313" key="3">
    <source>
        <dbReference type="Proteomes" id="UP000545037"/>
    </source>
</evidence>
<dbReference type="GO" id="GO:0016788">
    <property type="term" value="F:hydrolase activity, acting on ester bonds"/>
    <property type="evidence" value="ECO:0007669"/>
    <property type="project" value="UniProtKB-ARBA"/>
</dbReference>
<dbReference type="Proteomes" id="UP000545037">
    <property type="component" value="Unassembled WGS sequence"/>
</dbReference>
<dbReference type="Gene3D" id="3.40.50.1110">
    <property type="entry name" value="SGNH hydrolase"/>
    <property type="match status" value="1"/>
</dbReference>
<name>A0A7W9CL39_9CAUL</name>
<feature type="domain" description="SGNH hydrolase-type esterase" evidence="1">
    <location>
        <begin position="63"/>
        <end position="204"/>
    </location>
</feature>
<sequence>MFYSASDITAPGCTISGNNVTMPNGDGLSRITIRTASVGAHVLRMAQGSGVPLLRSIRGYNRATPGIHFINHGSGGATSTNQAAVGNARLNNDSLGFDAPDLTIIRLGLNDNNSGVTSTQFQANLAAIITKARLTGDALIVNSNAANPTTFSSLAIQNEWRAAALATAVSMNVAYCDLREAFGEWATVAARTADNTVHPNRQFYADIGALQAAAILAM</sequence>
<dbReference type="EMBL" id="JACHOR010000005">
    <property type="protein sequence ID" value="MBB5747423.1"/>
    <property type="molecule type" value="Genomic_DNA"/>
</dbReference>
<evidence type="ECO:0000259" key="1">
    <source>
        <dbReference type="Pfam" id="PF13472"/>
    </source>
</evidence>
<dbReference type="RefSeq" id="WP_183214396.1">
    <property type="nucleotide sequence ID" value="NZ_JACHOR010000005.1"/>
</dbReference>
<dbReference type="InterPro" id="IPR013830">
    <property type="entry name" value="SGNH_hydro"/>
</dbReference>
<evidence type="ECO:0000313" key="2">
    <source>
        <dbReference type="EMBL" id="MBB5747423.1"/>
    </source>
</evidence>
<accession>A0A7W9CL39</accession>
<dbReference type="CDD" id="cd00229">
    <property type="entry name" value="SGNH_hydrolase"/>
    <property type="match status" value="1"/>
</dbReference>
<dbReference type="SUPFAM" id="SSF52266">
    <property type="entry name" value="SGNH hydrolase"/>
    <property type="match status" value="1"/>
</dbReference>